<organism evidence="1 2">
    <name type="scientific">Streptomyces iconiensis</name>
    <dbReference type="NCBI Taxonomy" id="1384038"/>
    <lineage>
        <taxon>Bacteria</taxon>
        <taxon>Bacillati</taxon>
        <taxon>Actinomycetota</taxon>
        <taxon>Actinomycetes</taxon>
        <taxon>Kitasatosporales</taxon>
        <taxon>Streptomycetaceae</taxon>
        <taxon>Streptomyces</taxon>
    </lineage>
</organism>
<dbReference type="EMBL" id="JANCPR020000029">
    <property type="protein sequence ID" value="MDJ1135408.1"/>
    <property type="molecule type" value="Genomic_DNA"/>
</dbReference>
<accession>A0ABT7A243</accession>
<reference evidence="1 2" key="1">
    <citation type="submission" date="2023-05" db="EMBL/GenBank/DDBJ databases">
        <title>Streptantibioticus silvisoli sp. nov., acidotolerant actinomycetes 1 from pine litter.</title>
        <authorList>
            <person name="Swiecimska M."/>
            <person name="Golinska P."/>
            <person name="Sangal V."/>
            <person name="Wachnowicz B."/>
            <person name="Goodfellow M."/>
        </authorList>
    </citation>
    <scope>NUCLEOTIDE SEQUENCE [LARGE SCALE GENOMIC DNA]</scope>
    <source>
        <strain evidence="1 2">DSM 42109</strain>
    </source>
</reference>
<keyword evidence="2" id="KW-1185">Reference proteome</keyword>
<proteinExistence type="predicted"/>
<evidence type="ECO:0000313" key="1">
    <source>
        <dbReference type="EMBL" id="MDJ1135408.1"/>
    </source>
</evidence>
<sequence>MRVPSAQGAPHFRWKAETMLHHDDGGAEWVWGAQIDSEAPAHATAAFAAALADPAPLLRSGDLPGYLYGRIISPTSAITPEQQATGLPGTPRVRPS</sequence>
<protein>
    <submittedName>
        <fullName evidence="1">DUF317 domain-containing protein</fullName>
    </submittedName>
</protein>
<name>A0ABT7A243_9ACTN</name>
<evidence type="ECO:0000313" key="2">
    <source>
        <dbReference type="Proteomes" id="UP001214441"/>
    </source>
</evidence>
<gene>
    <name evidence="1" type="ORF">NMN56_026270</name>
</gene>
<dbReference type="RefSeq" id="WP_274043439.1">
    <property type="nucleotide sequence ID" value="NZ_JANCPR020000029.1"/>
</dbReference>
<comment type="caution">
    <text evidence="1">The sequence shown here is derived from an EMBL/GenBank/DDBJ whole genome shotgun (WGS) entry which is preliminary data.</text>
</comment>
<dbReference type="Proteomes" id="UP001214441">
    <property type="component" value="Unassembled WGS sequence"/>
</dbReference>